<keyword evidence="1" id="KW-0472">Membrane</keyword>
<gene>
    <name evidence="2" type="ORF">NMU03_08460</name>
</gene>
<feature type="transmembrane region" description="Helical" evidence="1">
    <location>
        <begin position="17"/>
        <end position="33"/>
    </location>
</feature>
<feature type="transmembrane region" description="Helical" evidence="1">
    <location>
        <begin position="82"/>
        <end position="104"/>
    </location>
</feature>
<reference evidence="2" key="1">
    <citation type="submission" date="2022-07" db="EMBL/GenBank/DDBJ databases">
        <title>Faecal culturing of patients with breast cancer.</title>
        <authorList>
            <person name="Teng N.M.Y."/>
            <person name="Kiu R."/>
            <person name="Evans R."/>
            <person name="Baker D.J."/>
            <person name="Zenner C."/>
            <person name="Robinson S.D."/>
            <person name="Hall L.J."/>
        </authorList>
    </citation>
    <scope>NUCLEOTIDE SEQUENCE</scope>
    <source>
        <strain evidence="2">LH1062</strain>
    </source>
</reference>
<keyword evidence="1" id="KW-0812">Transmembrane</keyword>
<feature type="transmembrane region" description="Helical" evidence="1">
    <location>
        <begin position="147"/>
        <end position="167"/>
    </location>
</feature>
<accession>A0ABY5I8S2</accession>
<keyword evidence="1" id="KW-1133">Transmembrane helix</keyword>
<feature type="transmembrane region" description="Helical" evidence="1">
    <location>
        <begin position="116"/>
        <end position="135"/>
    </location>
</feature>
<dbReference type="InterPro" id="IPR025699">
    <property type="entry name" value="ABC2_memb-like"/>
</dbReference>
<dbReference type="Proteomes" id="UP001060112">
    <property type="component" value="Chromosome"/>
</dbReference>
<dbReference type="EMBL" id="CP101620">
    <property type="protein sequence ID" value="UTY40769.1"/>
    <property type="molecule type" value="Genomic_DNA"/>
</dbReference>
<evidence type="ECO:0000313" key="3">
    <source>
        <dbReference type="Proteomes" id="UP001060112"/>
    </source>
</evidence>
<proteinExistence type="predicted"/>
<keyword evidence="3" id="KW-1185">Reference proteome</keyword>
<protein>
    <submittedName>
        <fullName evidence="2">ABC-2 transporter permease</fullName>
    </submittedName>
</protein>
<feature type="transmembrane region" description="Helical" evidence="1">
    <location>
        <begin position="187"/>
        <end position="206"/>
    </location>
</feature>
<sequence>MKGLLVKDFELVKVQKNFFIIIIIVALGILILGDNVTMPIGFLTFIMSLFTLSTISYDEFDNGNAFLFTLPITRQSYVLEKYGFGLILGVGAWFCITAVSMIVILIKQSMLPMDLLMMSCMFLPFTLFLQAFMIPFQIEFGSEKGRIAILGMFGLIFIVGILIKQVAESIFHIDLLYLLDHLPQLDMSIIIVSMIFIAMILLWISSRISIAVMNKKEF</sequence>
<evidence type="ECO:0000313" key="2">
    <source>
        <dbReference type="EMBL" id="UTY40769.1"/>
    </source>
</evidence>
<dbReference type="RefSeq" id="WP_290142247.1">
    <property type="nucleotide sequence ID" value="NZ_CP101620.1"/>
</dbReference>
<dbReference type="Pfam" id="PF13346">
    <property type="entry name" value="ABC2_membrane_5"/>
    <property type="match status" value="1"/>
</dbReference>
<evidence type="ECO:0000256" key="1">
    <source>
        <dbReference type="SAM" id="Phobius"/>
    </source>
</evidence>
<organism evidence="2 3">
    <name type="scientific">Allocoprobacillus halotolerans</name>
    <dbReference type="NCBI Taxonomy" id="2944914"/>
    <lineage>
        <taxon>Bacteria</taxon>
        <taxon>Bacillati</taxon>
        <taxon>Bacillota</taxon>
        <taxon>Erysipelotrichia</taxon>
        <taxon>Erysipelotrichales</taxon>
        <taxon>Erysipelotrichaceae</taxon>
        <taxon>Allocoprobacillus</taxon>
    </lineage>
</organism>
<name>A0ABY5I8S2_9FIRM</name>